<comment type="caution">
    <text evidence="10">The sequence shown here is derived from an EMBL/GenBank/DDBJ whole genome shotgun (WGS) entry which is preliminary data.</text>
</comment>
<dbReference type="RefSeq" id="WP_132925407.1">
    <property type="nucleotide sequence ID" value="NZ_SJOI01000001.1"/>
</dbReference>
<dbReference type="SUPFAM" id="SSF161098">
    <property type="entry name" value="MetI-like"/>
    <property type="match status" value="1"/>
</dbReference>
<keyword evidence="2 8" id="KW-0813">Transport</keyword>
<keyword evidence="6 8" id="KW-1133">Transmembrane helix</keyword>
<keyword evidence="7 8" id="KW-0472">Membrane</keyword>
<evidence type="ECO:0000256" key="1">
    <source>
        <dbReference type="ARBA" id="ARBA00004429"/>
    </source>
</evidence>
<gene>
    <name evidence="10" type="ORF">EZJ58_4430</name>
</gene>
<dbReference type="Pfam" id="PF00528">
    <property type="entry name" value="BPD_transp_1"/>
    <property type="match status" value="1"/>
</dbReference>
<evidence type="ECO:0000256" key="3">
    <source>
        <dbReference type="ARBA" id="ARBA00022475"/>
    </source>
</evidence>
<feature type="domain" description="ABC transmembrane type-1" evidence="9">
    <location>
        <begin position="74"/>
        <end position="263"/>
    </location>
</feature>
<feature type="transmembrane region" description="Helical" evidence="8">
    <location>
        <begin position="196"/>
        <end position="219"/>
    </location>
</feature>
<dbReference type="InterPro" id="IPR000515">
    <property type="entry name" value="MetI-like"/>
</dbReference>
<dbReference type="GO" id="GO:0005886">
    <property type="term" value="C:plasma membrane"/>
    <property type="evidence" value="ECO:0007669"/>
    <property type="project" value="UniProtKB-SubCell"/>
</dbReference>
<comment type="similarity">
    <text evidence="8">Belongs to the binding-protein-dependent transport system permease family.</text>
</comment>
<keyword evidence="3" id="KW-1003">Cell membrane</keyword>
<dbReference type="CDD" id="cd06261">
    <property type="entry name" value="TM_PBP2"/>
    <property type="match status" value="1"/>
</dbReference>
<feature type="transmembrane region" description="Helical" evidence="8">
    <location>
        <begin position="12"/>
        <end position="28"/>
    </location>
</feature>
<dbReference type="PANTHER" id="PTHR43744">
    <property type="entry name" value="ABC TRANSPORTER PERMEASE PROTEIN MG189-RELATED-RELATED"/>
    <property type="match status" value="1"/>
</dbReference>
<protein>
    <submittedName>
        <fullName evidence="10">Carbohydrate ABC transporter membrane protein 2 (CUT1 family)</fullName>
    </submittedName>
</protein>
<dbReference type="PANTHER" id="PTHR43744:SF12">
    <property type="entry name" value="ABC TRANSPORTER PERMEASE PROTEIN MG189-RELATED"/>
    <property type="match status" value="1"/>
</dbReference>
<keyword evidence="11" id="KW-1185">Reference proteome</keyword>
<keyword evidence="5 8" id="KW-0812">Transmembrane</keyword>
<keyword evidence="4" id="KW-0997">Cell inner membrane</keyword>
<accession>A0A4R1NEZ8</accession>
<name>A0A4R1NEZ8_9GAMM</name>
<evidence type="ECO:0000256" key="7">
    <source>
        <dbReference type="ARBA" id="ARBA00023136"/>
    </source>
</evidence>
<evidence type="ECO:0000313" key="10">
    <source>
        <dbReference type="EMBL" id="TCL06195.1"/>
    </source>
</evidence>
<evidence type="ECO:0000256" key="4">
    <source>
        <dbReference type="ARBA" id="ARBA00022519"/>
    </source>
</evidence>
<comment type="subcellular location">
    <subcellularLocation>
        <location evidence="1">Cell inner membrane</location>
        <topology evidence="1">Multi-pass membrane protein</topology>
    </subcellularLocation>
    <subcellularLocation>
        <location evidence="8">Cell membrane</location>
        <topology evidence="8">Multi-pass membrane protein</topology>
    </subcellularLocation>
</comment>
<evidence type="ECO:0000259" key="9">
    <source>
        <dbReference type="PROSITE" id="PS50928"/>
    </source>
</evidence>
<feature type="transmembrane region" description="Helical" evidence="8">
    <location>
        <begin position="240"/>
        <end position="263"/>
    </location>
</feature>
<feature type="transmembrane region" description="Helical" evidence="8">
    <location>
        <begin position="78"/>
        <end position="102"/>
    </location>
</feature>
<reference evidence="10 11" key="1">
    <citation type="submission" date="2019-02" db="EMBL/GenBank/DDBJ databases">
        <title>Investigation of anaerobic lignin degradation for improved lignocellulosic biofuels.</title>
        <authorList>
            <person name="Deangelis K."/>
        </authorList>
    </citation>
    <scope>NUCLEOTIDE SEQUENCE [LARGE SCALE GENOMIC DNA]</scope>
    <source>
        <strain evidence="10 11">159R</strain>
    </source>
</reference>
<feature type="transmembrane region" description="Helical" evidence="8">
    <location>
        <begin position="109"/>
        <end position="133"/>
    </location>
</feature>
<dbReference type="OrthoDB" id="9815445at2"/>
<sequence>MSPSLSRRGLRLVTLLIIVAFFILPLWWTGVSAFRPSEEIFRYLSPISIRTLFPDRATWSQVIALVQSPFLLAIGNSVLVTAVTVIIGLAVCSAAAFALACIEFKGRGVVFAIMVVSFLIPFDAIALPLYQIFHLLRLDNSYTGLVLPGIGNGIAVFLLRQFFLGIPKELSEAAFLDGMGWTAIFLRIYLPLSKPAMIGAGLILFIFQWQSFLWPLLIAPSPQYQMAAVAIAQFSATTGTQWGLIFAGALFTSVIPMLVLVIFQKYFTPSVAAAGNKE</sequence>
<organism evidence="10 11">
    <name type="scientific">Sodalis ligni</name>
    <dbReference type="NCBI Taxonomy" id="2697027"/>
    <lineage>
        <taxon>Bacteria</taxon>
        <taxon>Pseudomonadati</taxon>
        <taxon>Pseudomonadota</taxon>
        <taxon>Gammaproteobacteria</taxon>
        <taxon>Enterobacterales</taxon>
        <taxon>Bruguierivoracaceae</taxon>
        <taxon>Sodalis</taxon>
    </lineage>
</organism>
<dbReference type="GO" id="GO:0055085">
    <property type="term" value="P:transmembrane transport"/>
    <property type="evidence" value="ECO:0007669"/>
    <property type="project" value="InterPro"/>
</dbReference>
<dbReference type="PROSITE" id="PS50928">
    <property type="entry name" value="ABC_TM1"/>
    <property type="match status" value="1"/>
</dbReference>
<evidence type="ECO:0000256" key="2">
    <source>
        <dbReference type="ARBA" id="ARBA00022448"/>
    </source>
</evidence>
<dbReference type="InterPro" id="IPR035906">
    <property type="entry name" value="MetI-like_sf"/>
</dbReference>
<feature type="transmembrane region" description="Helical" evidence="8">
    <location>
        <begin position="145"/>
        <end position="166"/>
    </location>
</feature>
<proteinExistence type="inferred from homology"/>
<evidence type="ECO:0000313" key="11">
    <source>
        <dbReference type="Proteomes" id="UP000294555"/>
    </source>
</evidence>
<evidence type="ECO:0000256" key="6">
    <source>
        <dbReference type="ARBA" id="ARBA00022989"/>
    </source>
</evidence>
<evidence type="ECO:0000256" key="8">
    <source>
        <dbReference type="RuleBase" id="RU363032"/>
    </source>
</evidence>
<evidence type="ECO:0000256" key="5">
    <source>
        <dbReference type="ARBA" id="ARBA00022692"/>
    </source>
</evidence>
<dbReference type="AlphaFoldDB" id="A0A4R1NEZ8"/>
<dbReference type="Proteomes" id="UP000294555">
    <property type="component" value="Unassembled WGS sequence"/>
</dbReference>
<dbReference type="Gene3D" id="1.10.3720.10">
    <property type="entry name" value="MetI-like"/>
    <property type="match status" value="1"/>
</dbReference>
<dbReference type="EMBL" id="SJOI01000001">
    <property type="protein sequence ID" value="TCL06195.1"/>
    <property type="molecule type" value="Genomic_DNA"/>
</dbReference>